<feature type="region of interest" description="Disordered" evidence="1">
    <location>
        <begin position="19"/>
        <end position="110"/>
    </location>
</feature>
<proteinExistence type="predicted"/>
<feature type="compositionally biased region" description="Polar residues" evidence="1">
    <location>
        <begin position="45"/>
        <end position="65"/>
    </location>
</feature>
<dbReference type="AlphaFoldDB" id="A0A8S3HHJ5"/>
<evidence type="ECO:0000313" key="3">
    <source>
        <dbReference type="Proteomes" id="UP000681720"/>
    </source>
</evidence>
<organism evidence="2 3">
    <name type="scientific">Rotaria magnacalcarata</name>
    <dbReference type="NCBI Taxonomy" id="392030"/>
    <lineage>
        <taxon>Eukaryota</taxon>
        <taxon>Metazoa</taxon>
        <taxon>Spiralia</taxon>
        <taxon>Gnathifera</taxon>
        <taxon>Rotifera</taxon>
        <taxon>Eurotatoria</taxon>
        <taxon>Bdelloidea</taxon>
        <taxon>Philodinida</taxon>
        <taxon>Philodinidae</taxon>
        <taxon>Rotaria</taxon>
    </lineage>
</organism>
<dbReference type="EMBL" id="CAJOBJ010329602">
    <property type="protein sequence ID" value="CAF5180653.1"/>
    <property type="molecule type" value="Genomic_DNA"/>
</dbReference>
<dbReference type="Proteomes" id="UP000681720">
    <property type="component" value="Unassembled WGS sequence"/>
</dbReference>
<name>A0A8S3HHJ5_9BILA</name>
<accession>A0A8S3HHJ5</accession>
<reference evidence="2" key="1">
    <citation type="submission" date="2021-02" db="EMBL/GenBank/DDBJ databases">
        <authorList>
            <person name="Nowell W R."/>
        </authorList>
    </citation>
    <scope>NUCLEOTIDE SEQUENCE</scope>
</reference>
<evidence type="ECO:0000256" key="1">
    <source>
        <dbReference type="SAM" id="MobiDB-lite"/>
    </source>
</evidence>
<feature type="compositionally biased region" description="Low complexity" evidence="1">
    <location>
        <begin position="26"/>
        <end position="39"/>
    </location>
</feature>
<gene>
    <name evidence="2" type="ORF">GIL414_LOCUS69183</name>
</gene>
<evidence type="ECO:0000313" key="2">
    <source>
        <dbReference type="EMBL" id="CAF5180653.1"/>
    </source>
</evidence>
<comment type="caution">
    <text evidence="2">The sequence shown here is derived from an EMBL/GenBank/DDBJ whole genome shotgun (WGS) entry which is preliminary data.</text>
</comment>
<sequence>SRALQLERTDLQAAIKKLSKPGTIDSTSSSALTTVSSSTLPVEDNPSTRATVLSTADVPTSSDTGINGHDASKTESDLGTTSDLNAPATVEPESPNLYDSELGRIANTVD</sequence>
<feature type="non-terminal residue" evidence="2">
    <location>
        <position position="1"/>
    </location>
</feature>
<protein>
    <submittedName>
        <fullName evidence="2">Uncharacterized protein</fullName>
    </submittedName>
</protein>